<dbReference type="Pfam" id="PF10354">
    <property type="entry name" value="BMT5-like"/>
    <property type="match status" value="1"/>
</dbReference>
<dbReference type="GO" id="GO:0070475">
    <property type="term" value="P:rRNA base methylation"/>
    <property type="evidence" value="ECO:0007669"/>
    <property type="project" value="InterPro"/>
</dbReference>
<dbReference type="STRING" id="1296121.A0A1A5ZZL0"/>
<dbReference type="EMBL" id="KI894034">
    <property type="protein sequence ID" value="OBR83238.1"/>
    <property type="molecule type" value="Genomic_DNA"/>
</dbReference>
<evidence type="ECO:0000313" key="4">
    <source>
        <dbReference type="EMBL" id="WWC64783.1"/>
    </source>
</evidence>
<dbReference type="VEuPathDB" id="FungiDB:I303_06799"/>
<evidence type="ECO:0000313" key="5">
    <source>
        <dbReference type="Proteomes" id="UP000078595"/>
    </source>
</evidence>
<accession>A0A1A5ZZL0</accession>
<dbReference type="AlphaFoldDB" id="A0A1A5ZZL0"/>
<feature type="region of interest" description="Disordered" evidence="1">
    <location>
        <begin position="1"/>
        <end position="99"/>
    </location>
</feature>
<dbReference type="GO" id="GO:0070042">
    <property type="term" value="F:rRNA (uridine-N3-)-methyltransferase activity"/>
    <property type="evidence" value="ECO:0007669"/>
    <property type="project" value="InterPro"/>
</dbReference>
<feature type="compositionally biased region" description="Low complexity" evidence="1">
    <location>
        <begin position="56"/>
        <end position="79"/>
    </location>
</feature>
<evidence type="ECO:0000259" key="2">
    <source>
        <dbReference type="Pfam" id="PF10354"/>
    </source>
</evidence>
<dbReference type="Proteomes" id="UP000078595">
    <property type="component" value="Chromosome 9"/>
</dbReference>
<reference evidence="4" key="2">
    <citation type="submission" date="2013-07" db="EMBL/GenBank/DDBJ databases">
        <authorList>
            <consortium name="The Broad Institute Genome Sequencing Platform"/>
            <person name="Cuomo C."/>
            <person name="Litvintseva A."/>
            <person name="Chen Y."/>
            <person name="Heitman J."/>
            <person name="Sun S."/>
            <person name="Springer D."/>
            <person name="Dromer F."/>
            <person name="Young S.K."/>
            <person name="Zeng Q."/>
            <person name="Gargeya S."/>
            <person name="Fitzgerald M."/>
            <person name="Abouelleil A."/>
            <person name="Alvarado L."/>
            <person name="Berlin A.M."/>
            <person name="Chapman S.B."/>
            <person name="Dewar J."/>
            <person name="Goldberg J."/>
            <person name="Griggs A."/>
            <person name="Gujja S."/>
            <person name="Hansen M."/>
            <person name="Howarth C."/>
            <person name="Imamovic A."/>
            <person name="Larimer J."/>
            <person name="McCowan C."/>
            <person name="Murphy C."/>
            <person name="Pearson M."/>
            <person name="Priest M."/>
            <person name="Roberts A."/>
            <person name="Saif S."/>
            <person name="Shea T."/>
            <person name="Sykes S."/>
            <person name="Wortman J."/>
            <person name="Nusbaum C."/>
            <person name="Birren B."/>
        </authorList>
    </citation>
    <scope>NUCLEOTIDE SEQUENCE</scope>
    <source>
        <strain evidence="4">CBS 10117</strain>
    </source>
</reference>
<gene>
    <name evidence="3" type="ORF">I303_06799</name>
    <name evidence="4" type="ORF">I303_107395</name>
</gene>
<dbReference type="GO" id="GO:0005737">
    <property type="term" value="C:cytoplasm"/>
    <property type="evidence" value="ECO:0007669"/>
    <property type="project" value="TreeGrafter"/>
</dbReference>
<feature type="region of interest" description="Disordered" evidence="1">
    <location>
        <begin position="229"/>
        <end position="286"/>
    </location>
</feature>
<reference evidence="4" key="3">
    <citation type="submission" date="2024-02" db="EMBL/GenBank/DDBJ databases">
        <title>Comparative genomics of Cryptococcus and Kwoniella reveals pathogenesis evolution and contrasting modes of karyotype evolution via chromosome fusion or intercentromeric recombination.</title>
        <authorList>
            <person name="Coelho M.A."/>
            <person name="David-Palma M."/>
            <person name="Shea T."/>
            <person name="Bowers K."/>
            <person name="McGinley-Smith S."/>
            <person name="Mohammad A.W."/>
            <person name="Gnirke A."/>
            <person name="Yurkov A.M."/>
            <person name="Nowrousian M."/>
            <person name="Sun S."/>
            <person name="Cuomo C.A."/>
            <person name="Heitman J."/>
        </authorList>
    </citation>
    <scope>NUCLEOTIDE SEQUENCE</scope>
    <source>
        <strain evidence="4">CBS 10117</strain>
    </source>
</reference>
<feature type="compositionally biased region" description="Acidic residues" evidence="1">
    <location>
        <begin position="261"/>
        <end position="286"/>
    </location>
</feature>
<feature type="compositionally biased region" description="Low complexity" evidence="1">
    <location>
        <begin position="1"/>
        <end position="18"/>
    </location>
</feature>
<keyword evidence="5" id="KW-1185">Reference proteome</keyword>
<organism evidence="3">
    <name type="scientific">Kwoniella dejecticola CBS 10117</name>
    <dbReference type="NCBI Taxonomy" id="1296121"/>
    <lineage>
        <taxon>Eukaryota</taxon>
        <taxon>Fungi</taxon>
        <taxon>Dikarya</taxon>
        <taxon>Basidiomycota</taxon>
        <taxon>Agaricomycotina</taxon>
        <taxon>Tremellomycetes</taxon>
        <taxon>Tremellales</taxon>
        <taxon>Cryptococcaceae</taxon>
        <taxon>Kwoniella</taxon>
    </lineage>
</organism>
<protein>
    <recommendedName>
        <fullName evidence="2">25S rRNA (uridine-N(3))-methyltransferase BMT5-like domain-containing protein</fullName>
    </recommendedName>
</protein>
<reference evidence="3" key="1">
    <citation type="submission" date="2013-07" db="EMBL/GenBank/DDBJ databases">
        <title>The Genome Sequence of Cryptococcus dejecticola CBS10117.</title>
        <authorList>
            <consortium name="The Broad Institute Genome Sequencing Platform"/>
            <person name="Cuomo C."/>
            <person name="Litvintseva A."/>
            <person name="Chen Y."/>
            <person name="Heitman J."/>
            <person name="Sun S."/>
            <person name="Springer D."/>
            <person name="Dromer F."/>
            <person name="Young S.K."/>
            <person name="Zeng Q."/>
            <person name="Gargeya S."/>
            <person name="Fitzgerald M."/>
            <person name="Abouelleil A."/>
            <person name="Alvarado L."/>
            <person name="Berlin A.M."/>
            <person name="Chapman S.B."/>
            <person name="Dewar J."/>
            <person name="Goldberg J."/>
            <person name="Griggs A."/>
            <person name="Gujja S."/>
            <person name="Hansen M."/>
            <person name="Howarth C."/>
            <person name="Imamovic A."/>
            <person name="Larimer J."/>
            <person name="McCowan C."/>
            <person name="Murphy C."/>
            <person name="Pearson M."/>
            <person name="Priest M."/>
            <person name="Roberts A."/>
            <person name="Saif S."/>
            <person name="Shea T."/>
            <person name="Sykes S."/>
            <person name="Wortman J."/>
            <person name="Nusbaum C."/>
            <person name="Birren B."/>
        </authorList>
    </citation>
    <scope>NUCLEOTIDE SEQUENCE [LARGE SCALE GENOMIC DNA]</scope>
    <source>
        <strain evidence="3">CBS 10117</strain>
    </source>
</reference>
<dbReference type="KEGG" id="kdj:28970498"/>
<feature type="compositionally biased region" description="Low complexity" evidence="1">
    <location>
        <begin position="233"/>
        <end position="248"/>
    </location>
</feature>
<dbReference type="OrthoDB" id="273345at2759"/>
<dbReference type="EMBL" id="CP144538">
    <property type="protein sequence ID" value="WWC64783.1"/>
    <property type="molecule type" value="Genomic_DNA"/>
</dbReference>
<sequence length="412" mass="46079">MAKLRAALANQQHSAAKAAAKKRSLQNEENKKASVKASLSGSKKGLKKQKAKDSLKASLAQKDVSPSSSSNINYRPSSSALTKQESKSKIHPNPNRRSVVPFDKTDSILLIGEGNFSFSLSLLYPPHNIPGSQILATAYDTQETTYKKYPDSEAIVQELRSKGVKVEFGVDATCLEKSKVLGKGRRWSRVIFNFPHVGAGITDQDRNILTNQHMVLRFLRSVEPFLTDGPPESSISNQSKNQTKSKSVQAKKKKRKSSGSDSDDDREQMEEEEEESPYIFDGNDDEQFNALESSSSTARASGSKKEMIIPQNRQGSILITLLTCPPYSLWSLSKLATKPPTLCPGTRLLQPRYELKRSFDFDATLYEKYEHRRTIGWKDGLSKGKNEEILRANGKARTWEFVRKMKPDDQDD</sequence>
<evidence type="ECO:0000313" key="3">
    <source>
        <dbReference type="EMBL" id="OBR83238.1"/>
    </source>
</evidence>
<dbReference type="RefSeq" id="XP_018261080.1">
    <property type="nucleotide sequence ID" value="XM_018410077.1"/>
</dbReference>
<dbReference type="GeneID" id="28970498"/>
<name>A0A1A5ZZL0_9TREE</name>
<dbReference type="PANTHER" id="PTHR11538">
    <property type="entry name" value="PHENYLALANYL-TRNA SYNTHETASE"/>
    <property type="match status" value="1"/>
</dbReference>
<feature type="domain" description="25S rRNA (uridine-N(3))-methyltransferase BMT5-like" evidence="2">
    <location>
        <begin position="109"/>
        <end position="373"/>
    </location>
</feature>
<proteinExistence type="predicted"/>
<evidence type="ECO:0000256" key="1">
    <source>
        <dbReference type="SAM" id="MobiDB-lite"/>
    </source>
</evidence>
<dbReference type="PANTHER" id="PTHR11538:SF26">
    <property type="entry name" value="FERREDOXIN-FOLD ANTICODON-BINDING DOMAIN-CONTAINING PROTEIN 1"/>
    <property type="match status" value="1"/>
</dbReference>
<dbReference type="InterPro" id="IPR019446">
    <property type="entry name" value="BMT5-like"/>
</dbReference>